<dbReference type="Pfam" id="PF01636">
    <property type="entry name" value="APH"/>
    <property type="match status" value="1"/>
</dbReference>
<dbReference type="EMBL" id="JAULSN010000002">
    <property type="protein sequence ID" value="KAK3379968.1"/>
    <property type="molecule type" value="Genomic_DNA"/>
</dbReference>
<gene>
    <name evidence="2" type="ORF">B0T24DRAFT_647338</name>
</gene>
<dbReference type="SUPFAM" id="SSF56112">
    <property type="entry name" value="Protein kinase-like (PK-like)"/>
    <property type="match status" value="1"/>
</dbReference>
<dbReference type="PANTHER" id="PTHR21310:SF15">
    <property type="entry name" value="AMINOGLYCOSIDE PHOSPHOTRANSFERASE DOMAIN-CONTAINING PROTEIN"/>
    <property type="match status" value="1"/>
</dbReference>
<proteinExistence type="predicted"/>
<dbReference type="AlphaFoldDB" id="A0AAE0NED7"/>
<sequence length="205" mass="23230">MSTSTATAKQEDGCFATTFEGKSLRPREFRTGYRGLHVPRLGMERLKNEAELLRYVRSHTDIPVPAVYSDFEDDGAYYLITEYVEGKATLKTLKSNKMGGPSGIVIPPYRIMRCTEPEEDDWRLQPSEHNDYVFCHNELSQPNVVVDPETLKINAILDWEYVGFFPARFESPFYTRLGPSSAIDGDVDDVAELVDFLKSKSKMAA</sequence>
<protein>
    <recommendedName>
        <fullName evidence="1">Aminoglycoside phosphotransferase domain-containing protein</fullName>
    </recommendedName>
</protein>
<evidence type="ECO:0000313" key="2">
    <source>
        <dbReference type="EMBL" id="KAK3379968.1"/>
    </source>
</evidence>
<dbReference type="InterPro" id="IPR051678">
    <property type="entry name" value="AGP_Transferase"/>
</dbReference>
<organism evidence="2 3">
    <name type="scientific">Lasiosphaeria ovina</name>
    <dbReference type="NCBI Taxonomy" id="92902"/>
    <lineage>
        <taxon>Eukaryota</taxon>
        <taxon>Fungi</taxon>
        <taxon>Dikarya</taxon>
        <taxon>Ascomycota</taxon>
        <taxon>Pezizomycotina</taxon>
        <taxon>Sordariomycetes</taxon>
        <taxon>Sordariomycetidae</taxon>
        <taxon>Sordariales</taxon>
        <taxon>Lasiosphaeriaceae</taxon>
        <taxon>Lasiosphaeria</taxon>
    </lineage>
</organism>
<dbReference type="CDD" id="cd05120">
    <property type="entry name" value="APH_ChoK_like"/>
    <property type="match status" value="1"/>
</dbReference>
<dbReference type="Proteomes" id="UP001287356">
    <property type="component" value="Unassembled WGS sequence"/>
</dbReference>
<keyword evidence="3" id="KW-1185">Reference proteome</keyword>
<dbReference type="Gene3D" id="3.90.1200.10">
    <property type="match status" value="1"/>
</dbReference>
<dbReference type="InterPro" id="IPR011009">
    <property type="entry name" value="Kinase-like_dom_sf"/>
</dbReference>
<name>A0AAE0NED7_9PEZI</name>
<evidence type="ECO:0000259" key="1">
    <source>
        <dbReference type="Pfam" id="PF01636"/>
    </source>
</evidence>
<evidence type="ECO:0000313" key="3">
    <source>
        <dbReference type="Proteomes" id="UP001287356"/>
    </source>
</evidence>
<accession>A0AAE0NED7</accession>
<reference evidence="2" key="2">
    <citation type="submission" date="2023-06" db="EMBL/GenBank/DDBJ databases">
        <authorList>
            <consortium name="Lawrence Berkeley National Laboratory"/>
            <person name="Haridas S."/>
            <person name="Hensen N."/>
            <person name="Bonometti L."/>
            <person name="Westerberg I."/>
            <person name="Brannstrom I.O."/>
            <person name="Guillou S."/>
            <person name="Cros-Aarteil S."/>
            <person name="Calhoun S."/>
            <person name="Kuo A."/>
            <person name="Mondo S."/>
            <person name="Pangilinan J."/>
            <person name="Riley R."/>
            <person name="Labutti K."/>
            <person name="Andreopoulos B."/>
            <person name="Lipzen A."/>
            <person name="Chen C."/>
            <person name="Yanf M."/>
            <person name="Daum C."/>
            <person name="Ng V."/>
            <person name="Clum A."/>
            <person name="Steindorff A."/>
            <person name="Ohm R."/>
            <person name="Martin F."/>
            <person name="Silar P."/>
            <person name="Natvig D."/>
            <person name="Lalanne C."/>
            <person name="Gautier V."/>
            <person name="Ament-Velasquez S.L."/>
            <person name="Kruys A."/>
            <person name="Hutchinson M.I."/>
            <person name="Powell A.J."/>
            <person name="Barry K."/>
            <person name="Miller A.N."/>
            <person name="Grigoriev I.V."/>
            <person name="Debuchy R."/>
            <person name="Gladieux P."/>
            <person name="Thoren M.H."/>
            <person name="Johannesson H."/>
        </authorList>
    </citation>
    <scope>NUCLEOTIDE SEQUENCE</scope>
    <source>
        <strain evidence="2">CBS 958.72</strain>
    </source>
</reference>
<feature type="domain" description="Aminoglycoside phosphotransferase" evidence="1">
    <location>
        <begin position="120"/>
        <end position="164"/>
    </location>
</feature>
<dbReference type="PANTHER" id="PTHR21310">
    <property type="entry name" value="AMINOGLYCOSIDE PHOSPHOTRANSFERASE-RELATED-RELATED"/>
    <property type="match status" value="1"/>
</dbReference>
<reference evidence="2" key="1">
    <citation type="journal article" date="2023" name="Mol. Phylogenet. Evol.">
        <title>Genome-scale phylogeny and comparative genomics of the fungal order Sordariales.</title>
        <authorList>
            <person name="Hensen N."/>
            <person name="Bonometti L."/>
            <person name="Westerberg I."/>
            <person name="Brannstrom I.O."/>
            <person name="Guillou S."/>
            <person name="Cros-Aarteil S."/>
            <person name="Calhoun S."/>
            <person name="Haridas S."/>
            <person name="Kuo A."/>
            <person name="Mondo S."/>
            <person name="Pangilinan J."/>
            <person name="Riley R."/>
            <person name="LaButti K."/>
            <person name="Andreopoulos B."/>
            <person name="Lipzen A."/>
            <person name="Chen C."/>
            <person name="Yan M."/>
            <person name="Daum C."/>
            <person name="Ng V."/>
            <person name="Clum A."/>
            <person name="Steindorff A."/>
            <person name="Ohm R.A."/>
            <person name="Martin F."/>
            <person name="Silar P."/>
            <person name="Natvig D.O."/>
            <person name="Lalanne C."/>
            <person name="Gautier V."/>
            <person name="Ament-Velasquez S.L."/>
            <person name="Kruys A."/>
            <person name="Hutchinson M.I."/>
            <person name="Powell A.J."/>
            <person name="Barry K."/>
            <person name="Miller A.N."/>
            <person name="Grigoriev I.V."/>
            <person name="Debuchy R."/>
            <person name="Gladieux P."/>
            <person name="Hiltunen Thoren M."/>
            <person name="Johannesson H."/>
        </authorList>
    </citation>
    <scope>NUCLEOTIDE SEQUENCE</scope>
    <source>
        <strain evidence="2">CBS 958.72</strain>
    </source>
</reference>
<dbReference type="InterPro" id="IPR002575">
    <property type="entry name" value="Aminoglycoside_PTrfase"/>
</dbReference>
<comment type="caution">
    <text evidence="2">The sequence shown here is derived from an EMBL/GenBank/DDBJ whole genome shotgun (WGS) entry which is preliminary data.</text>
</comment>